<dbReference type="InterPro" id="IPR036397">
    <property type="entry name" value="RNaseH_sf"/>
</dbReference>
<evidence type="ECO:0000313" key="9">
    <source>
        <dbReference type="Proteomes" id="UP000694382"/>
    </source>
</evidence>
<evidence type="ECO:0000256" key="1">
    <source>
        <dbReference type="ARBA" id="ARBA00022679"/>
    </source>
</evidence>
<sequence length="435" mass="49537">MEPRAGRISEIPYGRVLYIDGSFQIVMGKGASGYTIIEAGEIKEKGKLPSNWSAQNCEMYALKRGLGLLADNIGTIYTDSQYAFGIAHTFGKIWQERGYLNSKVKIWCLKGTQGIYDHLLKYYMGLGIYEIARSITGESLTCQKVNTNVMQKNTPGQRKLAIRPFQSTQVDFTELTPAQGYIIVDHLMHWVEAFPMRRETAQTVTKVLLEEITPRYGLVNINDSDHGPHFTTSVLQQVIRALGIKWELHTPWHPQSSGRVERVNQTLKNILTKLVLETQQNWVKCLPLALLQIRTRPRTDLGVSPYEMLFGQPFLLTPYSIGEHLEGGTTMQKYIETVTATLEELRKKGYLPQTSPLNCKIHEGQIYGKNLFIDMVEKITKEFNLTDSWGGTHLSEIWPWDGISLGSLDILKWITSRQSMVAPKRREGEWKLNQQ</sequence>
<evidence type="ECO:0000313" key="8">
    <source>
        <dbReference type="Ensembl" id="ENSCPVP00000027343.1"/>
    </source>
</evidence>
<dbReference type="PROSITE" id="PS50994">
    <property type="entry name" value="INTEGRASE"/>
    <property type="match status" value="1"/>
</dbReference>
<name>A0A8U8B5U5_GEOPR</name>
<evidence type="ECO:0000256" key="6">
    <source>
        <dbReference type="ARBA" id="ARBA00022918"/>
    </source>
</evidence>
<organism evidence="8 9">
    <name type="scientific">Geospiza parvula</name>
    <name type="common">Small tree-finch</name>
    <name type="synonym">Camarhynchus parvulus</name>
    <dbReference type="NCBI Taxonomy" id="87175"/>
    <lineage>
        <taxon>Eukaryota</taxon>
        <taxon>Metazoa</taxon>
        <taxon>Chordata</taxon>
        <taxon>Craniata</taxon>
        <taxon>Vertebrata</taxon>
        <taxon>Euteleostomi</taxon>
        <taxon>Archelosauria</taxon>
        <taxon>Archosauria</taxon>
        <taxon>Dinosauria</taxon>
        <taxon>Saurischia</taxon>
        <taxon>Theropoda</taxon>
        <taxon>Coelurosauria</taxon>
        <taxon>Aves</taxon>
        <taxon>Neognathae</taxon>
        <taxon>Neoaves</taxon>
        <taxon>Telluraves</taxon>
        <taxon>Australaves</taxon>
        <taxon>Passeriformes</taxon>
        <taxon>Thraupidae</taxon>
        <taxon>Camarhynchus</taxon>
    </lineage>
</organism>
<evidence type="ECO:0000259" key="7">
    <source>
        <dbReference type="PROSITE" id="PS50994"/>
    </source>
</evidence>
<feature type="domain" description="Integrase catalytic" evidence="7">
    <location>
        <begin position="160"/>
        <end position="313"/>
    </location>
</feature>
<dbReference type="InterPro" id="IPR002156">
    <property type="entry name" value="RNaseH_domain"/>
</dbReference>
<accession>A0A8U8B5U5</accession>
<proteinExistence type="predicted"/>
<keyword evidence="4" id="KW-0255">Endonuclease</keyword>
<keyword evidence="5" id="KW-0378">Hydrolase</keyword>
<keyword evidence="3" id="KW-0540">Nuclease</keyword>
<dbReference type="SUPFAM" id="SSF53098">
    <property type="entry name" value="Ribonuclease H-like"/>
    <property type="match status" value="2"/>
</dbReference>
<dbReference type="GO" id="GO:0015074">
    <property type="term" value="P:DNA integration"/>
    <property type="evidence" value="ECO:0007669"/>
    <property type="project" value="InterPro"/>
</dbReference>
<dbReference type="InterPro" id="IPR012337">
    <property type="entry name" value="RNaseH-like_sf"/>
</dbReference>
<evidence type="ECO:0000256" key="5">
    <source>
        <dbReference type="ARBA" id="ARBA00022801"/>
    </source>
</evidence>
<dbReference type="Ensembl" id="ENSCPVT00000027804.1">
    <property type="protein sequence ID" value="ENSCPVP00000027343.1"/>
    <property type="gene ID" value="ENSCPVG00000017823.1"/>
</dbReference>
<reference evidence="8" key="2">
    <citation type="submission" date="2025-09" db="UniProtKB">
        <authorList>
            <consortium name="Ensembl"/>
        </authorList>
    </citation>
    <scope>IDENTIFICATION</scope>
</reference>
<dbReference type="InterPro" id="IPR001584">
    <property type="entry name" value="Integrase_cat-core"/>
</dbReference>
<dbReference type="PANTHER" id="PTHR41694">
    <property type="entry name" value="ENDOGENOUS RETROVIRUS GROUP K MEMBER POL PROTEIN"/>
    <property type="match status" value="1"/>
</dbReference>
<dbReference type="AlphaFoldDB" id="A0A8U8B5U5"/>
<dbReference type="Pfam" id="PF00075">
    <property type="entry name" value="RNase_H"/>
    <property type="match status" value="1"/>
</dbReference>
<keyword evidence="9" id="KW-1185">Reference proteome</keyword>
<dbReference type="GO" id="GO:0004523">
    <property type="term" value="F:RNA-DNA hybrid ribonuclease activity"/>
    <property type="evidence" value="ECO:0007669"/>
    <property type="project" value="InterPro"/>
</dbReference>
<protein>
    <recommendedName>
        <fullName evidence="7">Integrase catalytic domain-containing protein</fullName>
    </recommendedName>
</protein>
<evidence type="ECO:0000256" key="4">
    <source>
        <dbReference type="ARBA" id="ARBA00022759"/>
    </source>
</evidence>
<dbReference type="Proteomes" id="UP000694382">
    <property type="component" value="Unassembled WGS sequence"/>
</dbReference>
<dbReference type="PANTHER" id="PTHR41694:SF5">
    <property type="entry name" value="RIBONUCLEASE H"/>
    <property type="match status" value="1"/>
</dbReference>
<reference evidence="8" key="1">
    <citation type="submission" date="2025-08" db="UniProtKB">
        <authorList>
            <consortium name="Ensembl"/>
        </authorList>
    </citation>
    <scope>IDENTIFICATION</scope>
</reference>
<dbReference type="GO" id="GO:0003964">
    <property type="term" value="F:RNA-directed DNA polymerase activity"/>
    <property type="evidence" value="ECO:0007669"/>
    <property type="project" value="UniProtKB-KW"/>
</dbReference>
<keyword evidence="6" id="KW-0695">RNA-directed DNA polymerase</keyword>
<evidence type="ECO:0000256" key="3">
    <source>
        <dbReference type="ARBA" id="ARBA00022722"/>
    </source>
</evidence>
<evidence type="ECO:0000256" key="2">
    <source>
        <dbReference type="ARBA" id="ARBA00022695"/>
    </source>
</evidence>
<dbReference type="GO" id="GO:0003676">
    <property type="term" value="F:nucleic acid binding"/>
    <property type="evidence" value="ECO:0007669"/>
    <property type="project" value="InterPro"/>
</dbReference>
<dbReference type="Pfam" id="PF00665">
    <property type="entry name" value="rve"/>
    <property type="match status" value="1"/>
</dbReference>
<keyword evidence="1" id="KW-0808">Transferase</keyword>
<dbReference type="Gene3D" id="3.30.420.10">
    <property type="entry name" value="Ribonuclease H-like superfamily/Ribonuclease H"/>
    <property type="match status" value="2"/>
</dbReference>
<keyword evidence="2" id="KW-0548">Nucleotidyltransferase</keyword>